<protein>
    <submittedName>
        <fullName evidence="2">Uncharacterized protein</fullName>
    </submittedName>
</protein>
<organism evidence="2 3">
    <name type="scientific">Cirrhinus molitorella</name>
    <name type="common">mud carp</name>
    <dbReference type="NCBI Taxonomy" id="172907"/>
    <lineage>
        <taxon>Eukaryota</taxon>
        <taxon>Metazoa</taxon>
        <taxon>Chordata</taxon>
        <taxon>Craniata</taxon>
        <taxon>Vertebrata</taxon>
        <taxon>Euteleostomi</taxon>
        <taxon>Actinopterygii</taxon>
        <taxon>Neopterygii</taxon>
        <taxon>Teleostei</taxon>
        <taxon>Ostariophysi</taxon>
        <taxon>Cypriniformes</taxon>
        <taxon>Cyprinidae</taxon>
        <taxon>Labeoninae</taxon>
        <taxon>Labeonini</taxon>
        <taxon>Cirrhinus</taxon>
    </lineage>
</organism>
<name>A0ABR3L7N8_9TELE</name>
<feature type="transmembrane region" description="Helical" evidence="1">
    <location>
        <begin position="26"/>
        <end position="49"/>
    </location>
</feature>
<accession>A0ABR3L7N8</accession>
<keyword evidence="3" id="KW-1185">Reference proteome</keyword>
<evidence type="ECO:0000256" key="1">
    <source>
        <dbReference type="SAM" id="Phobius"/>
    </source>
</evidence>
<reference evidence="2 3" key="1">
    <citation type="submission" date="2023-09" db="EMBL/GenBank/DDBJ databases">
        <authorList>
            <person name="Wang M."/>
        </authorList>
    </citation>
    <scope>NUCLEOTIDE SEQUENCE [LARGE SCALE GENOMIC DNA]</scope>
    <source>
        <strain evidence="2">GT-2023</strain>
        <tissue evidence="2">Liver</tissue>
    </source>
</reference>
<proteinExistence type="predicted"/>
<dbReference type="EMBL" id="JAYMGO010000025">
    <property type="protein sequence ID" value="KAL1247662.1"/>
    <property type="molecule type" value="Genomic_DNA"/>
</dbReference>
<keyword evidence="1" id="KW-0472">Membrane</keyword>
<evidence type="ECO:0000313" key="3">
    <source>
        <dbReference type="Proteomes" id="UP001558613"/>
    </source>
</evidence>
<keyword evidence="1" id="KW-0812">Transmembrane</keyword>
<dbReference type="Proteomes" id="UP001558613">
    <property type="component" value="Unassembled WGS sequence"/>
</dbReference>
<keyword evidence="1" id="KW-1133">Transmembrane helix</keyword>
<gene>
    <name evidence="2" type="ORF">QQF64_023038</name>
</gene>
<sequence length="111" mass="12120">MVTLTPPPPPLTPRPPVTQCLLTRPLSLLLITFRIPCACGVLAMCTLYLSSHSLFHMASALSSSRSDRVSSAQSSDRHEALEAVTEYTKNPFHPPLPSSAPATTRFYAKRL</sequence>
<comment type="caution">
    <text evidence="2">The sequence shown here is derived from an EMBL/GenBank/DDBJ whole genome shotgun (WGS) entry which is preliminary data.</text>
</comment>
<evidence type="ECO:0000313" key="2">
    <source>
        <dbReference type="EMBL" id="KAL1247662.1"/>
    </source>
</evidence>